<sequence>VYEPGGVGHIGIKGYNAEGKQLDLSDRVRTGKPYPNAKYKVFLPLKPLVQGDKNYATDKEAQDLSRLMYAARQTAARRKH</sequence>
<protein>
    <submittedName>
        <fullName evidence="1">Uncharacterized protein</fullName>
    </submittedName>
</protein>
<dbReference type="Proteomes" id="UP000231019">
    <property type="component" value="Unassembled WGS sequence"/>
</dbReference>
<name>A0A2M7G567_9BACT</name>
<dbReference type="EMBL" id="PFFQ01000030">
    <property type="protein sequence ID" value="PIW17094.1"/>
    <property type="molecule type" value="Genomic_DNA"/>
</dbReference>
<accession>A0A2M7G567</accession>
<comment type="caution">
    <text evidence="1">The sequence shown here is derived from an EMBL/GenBank/DDBJ whole genome shotgun (WGS) entry which is preliminary data.</text>
</comment>
<evidence type="ECO:0000313" key="2">
    <source>
        <dbReference type="Proteomes" id="UP000231019"/>
    </source>
</evidence>
<reference evidence="1 2" key="1">
    <citation type="submission" date="2017-09" db="EMBL/GenBank/DDBJ databases">
        <title>Depth-based differentiation of microbial function through sediment-hosted aquifers and enrichment of novel symbionts in the deep terrestrial subsurface.</title>
        <authorList>
            <person name="Probst A.J."/>
            <person name="Ladd B."/>
            <person name="Jarett J.K."/>
            <person name="Geller-Mcgrath D.E."/>
            <person name="Sieber C.M."/>
            <person name="Emerson J.B."/>
            <person name="Anantharaman K."/>
            <person name="Thomas B.C."/>
            <person name="Malmstrom R."/>
            <person name="Stieglmeier M."/>
            <person name="Klingl A."/>
            <person name="Woyke T."/>
            <person name="Ryan C.M."/>
            <person name="Banfield J.F."/>
        </authorList>
    </citation>
    <scope>NUCLEOTIDE SEQUENCE [LARGE SCALE GENOMIC DNA]</scope>
    <source>
        <strain evidence="1">CG17_big_fil_post_rev_8_21_14_2_50_48_46</strain>
    </source>
</reference>
<dbReference type="AlphaFoldDB" id="A0A2M7G567"/>
<gene>
    <name evidence="1" type="ORF">COW36_10100</name>
</gene>
<evidence type="ECO:0000313" key="1">
    <source>
        <dbReference type="EMBL" id="PIW17094.1"/>
    </source>
</evidence>
<organism evidence="1 2">
    <name type="scientific">bacterium (Candidatus Blackallbacteria) CG17_big_fil_post_rev_8_21_14_2_50_48_46</name>
    <dbReference type="NCBI Taxonomy" id="2014261"/>
    <lineage>
        <taxon>Bacteria</taxon>
        <taxon>Candidatus Blackallbacteria</taxon>
    </lineage>
</organism>
<feature type="non-terminal residue" evidence="1">
    <location>
        <position position="1"/>
    </location>
</feature>
<proteinExistence type="predicted"/>